<keyword evidence="2" id="KW-1185">Reference proteome</keyword>
<evidence type="ECO:0000313" key="2">
    <source>
        <dbReference type="Proteomes" id="UP000600918"/>
    </source>
</evidence>
<name>A0A834NSI3_VESPE</name>
<sequence>MRRGHKGIRVLFDEVYTLRTTSLLSRGGTHTDGNSDIAPLIEPVTNSWIFVTPSPPYFPVPLRSTDV</sequence>
<comment type="caution">
    <text evidence="1">The sequence shown here is derived from an EMBL/GenBank/DDBJ whole genome shotgun (WGS) entry which is preliminary data.</text>
</comment>
<reference evidence="1" key="1">
    <citation type="journal article" date="2020" name="G3 (Bethesda)">
        <title>High-Quality Assemblies for Three Invasive Social Wasps from the &lt;i&gt;Vespula&lt;/i&gt; Genus.</title>
        <authorList>
            <person name="Harrop T.W.R."/>
            <person name="Guhlin J."/>
            <person name="McLaughlin G.M."/>
            <person name="Permina E."/>
            <person name="Stockwell P."/>
            <person name="Gilligan J."/>
            <person name="Le Lec M.F."/>
            <person name="Gruber M.A.M."/>
            <person name="Quinn O."/>
            <person name="Lovegrove M."/>
            <person name="Duncan E.J."/>
            <person name="Remnant E.J."/>
            <person name="Van Eeckhoven J."/>
            <person name="Graham B."/>
            <person name="Knapp R.A."/>
            <person name="Langford K.W."/>
            <person name="Kronenberg Z."/>
            <person name="Press M.O."/>
            <person name="Eacker S.M."/>
            <person name="Wilson-Rankin E.E."/>
            <person name="Purcell J."/>
            <person name="Lester P.J."/>
            <person name="Dearden P.K."/>
        </authorList>
    </citation>
    <scope>NUCLEOTIDE SEQUENCE</scope>
    <source>
        <strain evidence="1">Volc-1</strain>
    </source>
</reference>
<dbReference type="Proteomes" id="UP000600918">
    <property type="component" value="Unassembled WGS sequence"/>
</dbReference>
<organism evidence="1 2">
    <name type="scientific">Vespula pensylvanica</name>
    <name type="common">Western yellow jacket</name>
    <name type="synonym">Wasp</name>
    <dbReference type="NCBI Taxonomy" id="30213"/>
    <lineage>
        <taxon>Eukaryota</taxon>
        <taxon>Metazoa</taxon>
        <taxon>Ecdysozoa</taxon>
        <taxon>Arthropoda</taxon>
        <taxon>Hexapoda</taxon>
        <taxon>Insecta</taxon>
        <taxon>Pterygota</taxon>
        <taxon>Neoptera</taxon>
        <taxon>Endopterygota</taxon>
        <taxon>Hymenoptera</taxon>
        <taxon>Apocrita</taxon>
        <taxon>Aculeata</taxon>
        <taxon>Vespoidea</taxon>
        <taxon>Vespidae</taxon>
        <taxon>Vespinae</taxon>
        <taxon>Vespula</taxon>
    </lineage>
</organism>
<evidence type="ECO:0000313" key="1">
    <source>
        <dbReference type="EMBL" id="KAF7416934.1"/>
    </source>
</evidence>
<accession>A0A834NSI3</accession>
<proteinExistence type="predicted"/>
<dbReference type="EMBL" id="JACSDY010000010">
    <property type="protein sequence ID" value="KAF7416934.1"/>
    <property type="molecule type" value="Genomic_DNA"/>
</dbReference>
<gene>
    <name evidence="1" type="ORF">H0235_011465</name>
</gene>
<dbReference type="AlphaFoldDB" id="A0A834NSI3"/>
<protein>
    <submittedName>
        <fullName evidence="1">Uncharacterized protein</fullName>
    </submittedName>
</protein>